<reference evidence="3 4" key="1">
    <citation type="submission" date="2016-08" db="EMBL/GenBank/DDBJ databases">
        <title>Draft genome sequence of allopolyploid Zygosaccharomyces rouxii.</title>
        <authorList>
            <person name="Watanabe J."/>
            <person name="Uehara K."/>
            <person name="Mogi Y."/>
            <person name="Tsukioka Y."/>
        </authorList>
    </citation>
    <scope>NUCLEOTIDE SEQUENCE [LARGE SCALE GENOMIC DNA]</scope>
    <source>
        <strain evidence="3 4">NBRC 110957</strain>
    </source>
</reference>
<dbReference type="Pfam" id="PF07986">
    <property type="entry name" value="TBCC"/>
    <property type="match status" value="1"/>
</dbReference>
<comment type="caution">
    <text evidence="3">The sequence shown here is derived from an EMBL/GenBank/DDBJ whole genome shotgun (WGS) entry which is preliminary data.</text>
</comment>
<evidence type="ECO:0000313" key="3">
    <source>
        <dbReference type="EMBL" id="GAV54591.1"/>
    </source>
</evidence>
<organism evidence="3 4">
    <name type="scientific">Zygosaccharomyces rouxii</name>
    <dbReference type="NCBI Taxonomy" id="4956"/>
    <lineage>
        <taxon>Eukaryota</taxon>
        <taxon>Fungi</taxon>
        <taxon>Dikarya</taxon>
        <taxon>Ascomycota</taxon>
        <taxon>Saccharomycotina</taxon>
        <taxon>Saccharomycetes</taxon>
        <taxon>Saccharomycetales</taxon>
        <taxon>Saccharomycetaceae</taxon>
        <taxon>Zygosaccharomyces</taxon>
    </lineage>
</organism>
<evidence type="ECO:0000259" key="2">
    <source>
        <dbReference type="PROSITE" id="PS51329"/>
    </source>
</evidence>
<comment type="similarity">
    <text evidence="1">Belongs to the TBCC family.</text>
</comment>
<dbReference type="InterPro" id="IPR017901">
    <property type="entry name" value="C-CAP_CF_C-like"/>
</dbReference>
<dbReference type="InterPro" id="IPR027684">
    <property type="entry name" value="TBCC"/>
</dbReference>
<evidence type="ECO:0000313" key="4">
    <source>
        <dbReference type="Proteomes" id="UP000187013"/>
    </source>
</evidence>
<sequence length="246" mass="28623">MSVESFLKSKVSLREKLTNDDNTESLRENALELQTQLNQISKELPPHDLQKYSKELDELVKDINARVPPQVVKLQFKKKPKPRLFQNRSRKVENIQSATQSQMVSDQDFNVEQATTTYENLQRCSIIGTRPIKDSGSLTFKDLESCTINLYEPIFREGSIVVSNCSDCSIYIHTGRETQLRLHDLKGCKLMIRPSQAPQRIVMERCRECIFHEVCEPWITIQEFDNLALTQEGPRNYAFKPLEDWW</sequence>
<proteinExistence type="inferred from homology"/>
<evidence type="ECO:0000256" key="1">
    <source>
        <dbReference type="ARBA" id="ARBA00008848"/>
    </source>
</evidence>
<feature type="domain" description="C-CAP/cofactor C-like" evidence="2">
    <location>
        <begin position="98"/>
        <end position="246"/>
    </location>
</feature>
<name>A0A1Q3AFZ5_ZYGRO</name>
<dbReference type="PANTHER" id="PTHR15139:SF0">
    <property type="entry name" value="TUBULIN-SPECIFIC CHAPERONE C"/>
    <property type="match status" value="1"/>
</dbReference>
<dbReference type="Gene3D" id="2.160.20.70">
    <property type="match status" value="1"/>
</dbReference>
<dbReference type="AlphaFoldDB" id="A0A1Q3AFZ5"/>
<dbReference type="GO" id="GO:0005737">
    <property type="term" value="C:cytoplasm"/>
    <property type="evidence" value="ECO:0007669"/>
    <property type="project" value="TreeGrafter"/>
</dbReference>
<dbReference type="OrthoDB" id="4035763at2759"/>
<accession>A0A1Q3AFZ5</accession>
<gene>
    <name evidence="3" type="ORF">ZYGR_0AN00590</name>
</gene>
<dbReference type="PROSITE" id="PS51329">
    <property type="entry name" value="C_CAP_COFACTOR_C"/>
    <property type="match status" value="1"/>
</dbReference>
<dbReference type="InterPro" id="IPR016098">
    <property type="entry name" value="CAP/MinC_C"/>
</dbReference>
<dbReference type="Proteomes" id="UP000187013">
    <property type="component" value="Unassembled WGS sequence"/>
</dbReference>
<dbReference type="PANTHER" id="PTHR15139">
    <property type="entry name" value="TUBULIN FOLDING COFACTOR C"/>
    <property type="match status" value="1"/>
</dbReference>
<dbReference type="EMBL" id="BDGX01000040">
    <property type="protein sequence ID" value="GAV54591.1"/>
    <property type="molecule type" value="Genomic_DNA"/>
</dbReference>
<protein>
    <recommendedName>
        <fullName evidence="2">C-CAP/cofactor C-like domain-containing protein</fullName>
    </recommendedName>
</protein>
<dbReference type="InterPro" id="IPR012945">
    <property type="entry name" value="Tubulin-bd_cofactor_C_dom"/>
</dbReference>
<dbReference type="GO" id="GO:0007021">
    <property type="term" value="P:tubulin complex assembly"/>
    <property type="evidence" value="ECO:0007669"/>
    <property type="project" value="TreeGrafter"/>
</dbReference>
<dbReference type="GO" id="GO:0007023">
    <property type="term" value="P:post-chaperonin tubulin folding pathway"/>
    <property type="evidence" value="ECO:0007669"/>
    <property type="project" value="InterPro"/>
</dbReference>